<accession>A0A5B7DLA3</accession>
<sequence>MAVKTPSVNERKALWKVVVKAVMFITADSLLFCRLVPLTSDDDNLDDKENFGNKEEQRK</sequence>
<evidence type="ECO:0000313" key="3">
    <source>
        <dbReference type="Proteomes" id="UP000324222"/>
    </source>
</evidence>
<dbReference type="Proteomes" id="UP000324222">
    <property type="component" value="Unassembled WGS sequence"/>
</dbReference>
<evidence type="ECO:0000256" key="1">
    <source>
        <dbReference type="SAM" id="MobiDB-lite"/>
    </source>
</evidence>
<feature type="region of interest" description="Disordered" evidence="1">
    <location>
        <begin position="39"/>
        <end position="59"/>
    </location>
</feature>
<dbReference type="EMBL" id="VSRR010001076">
    <property type="protein sequence ID" value="MPC22332.1"/>
    <property type="molecule type" value="Genomic_DNA"/>
</dbReference>
<organism evidence="2 3">
    <name type="scientific">Portunus trituberculatus</name>
    <name type="common">Swimming crab</name>
    <name type="synonym">Neptunus trituberculatus</name>
    <dbReference type="NCBI Taxonomy" id="210409"/>
    <lineage>
        <taxon>Eukaryota</taxon>
        <taxon>Metazoa</taxon>
        <taxon>Ecdysozoa</taxon>
        <taxon>Arthropoda</taxon>
        <taxon>Crustacea</taxon>
        <taxon>Multicrustacea</taxon>
        <taxon>Malacostraca</taxon>
        <taxon>Eumalacostraca</taxon>
        <taxon>Eucarida</taxon>
        <taxon>Decapoda</taxon>
        <taxon>Pleocyemata</taxon>
        <taxon>Brachyura</taxon>
        <taxon>Eubrachyura</taxon>
        <taxon>Portunoidea</taxon>
        <taxon>Portunidae</taxon>
        <taxon>Portuninae</taxon>
        <taxon>Portunus</taxon>
    </lineage>
</organism>
<name>A0A5B7DLA3_PORTR</name>
<protein>
    <submittedName>
        <fullName evidence="2">Uncharacterized protein</fullName>
    </submittedName>
</protein>
<gene>
    <name evidence="2" type="ORF">E2C01_015344</name>
</gene>
<feature type="compositionally biased region" description="Basic and acidic residues" evidence="1">
    <location>
        <begin position="47"/>
        <end position="59"/>
    </location>
</feature>
<keyword evidence="3" id="KW-1185">Reference proteome</keyword>
<evidence type="ECO:0000313" key="2">
    <source>
        <dbReference type="EMBL" id="MPC22332.1"/>
    </source>
</evidence>
<comment type="caution">
    <text evidence="2">The sequence shown here is derived from an EMBL/GenBank/DDBJ whole genome shotgun (WGS) entry which is preliminary data.</text>
</comment>
<proteinExistence type="predicted"/>
<dbReference type="AlphaFoldDB" id="A0A5B7DLA3"/>
<reference evidence="2 3" key="1">
    <citation type="submission" date="2019-05" db="EMBL/GenBank/DDBJ databases">
        <title>Another draft genome of Portunus trituberculatus and its Hox gene families provides insights of decapod evolution.</title>
        <authorList>
            <person name="Jeong J.-H."/>
            <person name="Song I."/>
            <person name="Kim S."/>
            <person name="Choi T."/>
            <person name="Kim D."/>
            <person name="Ryu S."/>
            <person name="Kim W."/>
        </authorList>
    </citation>
    <scope>NUCLEOTIDE SEQUENCE [LARGE SCALE GENOMIC DNA]</scope>
    <source>
        <tissue evidence="2">Muscle</tissue>
    </source>
</reference>